<keyword evidence="2" id="KW-1185">Reference proteome</keyword>
<gene>
    <name evidence="1" type="ORF">GFH32_09585</name>
</gene>
<dbReference type="Pfam" id="PF14100">
    <property type="entry name" value="DUF6807"/>
    <property type="match status" value="1"/>
</dbReference>
<evidence type="ECO:0000313" key="2">
    <source>
        <dbReference type="Proteomes" id="UP000326921"/>
    </source>
</evidence>
<accession>A0A5Q0QK16</accession>
<evidence type="ECO:0000313" key="1">
    <source>
        <dbReference type="EMBL" id="QGA28220.1"/>
    </source>
</evidence>
<dbReference type="InterPro" id="IPR029475">
    <property type="entry name" value="DUF6807"/>
</dbReference>
<evidence type="ECO:0008006" key="3">
    <source>
        <dbReference type="Google" id="ProtNLM"/>
    </source>
</evidence>
<sequence>MSACLLASIAVGCAQSADKKAITATGDRFAFVEDAANHKIDILLDGKPYTSYLYADSLKKAVLYPLRTKGDHFITRGWPVVPRANERTDHPHHIGLWFNYGDVNGLDFWNNSTAISPEKRMHYGSIQHAKVNALESHDNEGTLDVSKYWLGPEGDSLMLEETKYIFQVLPDSSTSIVLDVKLKALKDLSFKDNKEGLIGIRLARELEHPSDKPATFTDANGVATTVEKADNTGVTGRYISSEGKEGDDVWGTRGNWVNLNGTIEGEKVSLLIIDHPKNPGYPTYWHARGYGLFAANPLGQKEFSKGKEELNFKLAKGESTEFRYEVVIHSGSNLDAIAAGKLAESFSK</sequence>
<dbReference type="Proteomes" id="UP000326921">
    <property type="component" value="Chromosome"/>
</dbReference>
<dbReference type="EMBL" id="CP045652">
    <property type="protein sequence ID" value="QGA28220.1"/>
    <property type="molecule type" value="Genomic_DNA"/>
</dbReference>
<dbReference type="KEGG" id="sphe:GFH32_09585"/>
<organism evidence="1 2">
    <name type="scientific">Sphingobacterium zhuxiongii</name>
    <dbReference type="NCBI Taxonomy" id="2662364"/>
    <lineage>
        <taxon>Bacteria</taxon>
        <taxon>Pseudomonadati</taxon>
        <taxon>Bacteroidota</taxon>
        <taxon>Sphingobacteriia</taxon>
        <taxon>Sphingobacteriales</taxon>
        <taxon>Sphingobacteriaceae</taxon>
        <taxon>Sphingobacterium</taxon>
    </lineage>
</organism>
<protein>
    <recommendedName>
        <fullName evidence="3">Methane oxygenase PmoA</fullName>
    </recommendedName>
</protein>
<proteinExistence type="predicted"/>
<dbReference type="AlphaFoldDB" id="A0A5Q0QK16"/>
<name>A0A5Q0QK16_9SPHI</name>
<reference evidence="1 2" key="1">
    <citation type="submission" date="2019-10" db="EMBL/GenBank/DDBJ databases">
        <authorList>
            <person name="Dong K."/>
        </authorList>
    </citation>
    <scope>NUCLEOTIDE SEQUENCE [LARGE SCALE GENOMIC DNA]</scope>
    <source>
        <strain evidence="2">dk4302</strain>
    </source>
</reference>